<evidence type="ECO:0000313" key="1">
    <source>
        <dbReference type="EMBL" id="KVG56426.1"/>
    </source>
</evidence>
<comment type="caution">
    <text evidence="1">The sequence shown here is derived from an EMBL/GenBank/DDBJ whole genome shotgun (WGS) entry which is preliminary data.</text>
</comment>
<dbReference type="Proteomes" id="UP000064029">
    <property type="component" value="Unassembled WGS sequence"/>
</dbReference>
<proteinExistence type="predicted"/>
<protein>
    <recommendedName>
        <fullName evidence="3">Ribbon-helix-helix protein, CopG family</fullName>
    </recommendedName>
</protein>
<reference evidence="1 2" key="1">
    <citation type="submission" date="2015-11" db="EMBL/GenBank/DDBJ databases">
        <title>Expanding the genomic diversity of Burkholderia species for the development of highly accurate diagnostics.</title>
        <authorList>
            <person name="Sahl J."/>
            <person name="Keim P."/>
            <person name="Wagner D."/>
        </authorList>
    </citation>
    <scope>NUCLEOTIDE SEQUENCE [LARGE SCALE GENOMIC DNA]</scope>
    <source>
        <strain evidence="1 2">MSMB2036</strain>
    </source>
</reference>
<accession>A0A103QVQ9</accession>
<evidence type="ECO:0000313" key="2">
    <source>
        <dbReference type="Proteomes" id="UP000064029"/>
    </source>
</evidence>
<name>A0A103QVQ9_9BURK</name>
<dbReference type="AlphaFoldDB" id="A0A103QVQ9"/>
<gene>
    <name evidence="1" type="ORF">WJ33_36995</name>
</gene>
<organism evidence="1 2">
    <name type="scientific">Burkholderia ubonensis</name>
    <dbReference type="NCBI Taxonomy" id="101571"/>
    <lineage>
        <taxon>Bacteria</taxon>
        <taxon>Pseudomonadati</taxon>
        <taxon>Pseudomonadota</taxon>
        <taxon>Betaproteobacteria</taxon>
        <taxon>Burkholderiales</taxon>
        <taxon>Burkholderiaceae</taxon>
        <taxon>Burkholderia</taxon>
        <taxon>Burkholderia cepacia complex</taxon>
    </lineage>
</organism>
<dbReference type="EMBL" id="LOXM01000255">
    <property type="protein sequence ID" value="KVG56426.1"/>
    <property type="molecule type" value="Genomic_DNA"/>
</dbReference>
<evidence type="ECO:0008006" key="3">
    <source>
        <dbReference type="Google" id="ProtNLM"/>
    </source>
</evidence>
<sequence>MRIDDDTRDELERLAFEAGMDLAQFLRELVMIRVYGIDHIARLQERRLSLVAGIGDEEG</sequence>